<evidence type="ECO:0000256" key="3">
    <source>
        <dbReference type="ARBA" id="ARBA00022833"/>
    </source>
</evidence>
<feature type="compositionally biased region" description="Polar residues" evidence="5">
    <location>
        <begin position="531"/>
        <end position="545"/>
    </location>
</feature>
<feature type="compositionally biased region" description="Polar residues" evidence="5">
    <location>
        <begin position="744"/>
        <end position="761"/>
    </location>
</feature>
<feature type="domain" description="RING-type" evidence="7">
    <location>
        <begin position="1002"/>
        <end position="1098"/>
    </location>
</feature>
<evidence type="ECO:0000313" key="8">
    <source>
        <dbReference type="EMBL" id="KAJ7218062.1"/>
    </source>
</evidence>
<feature type="region of interest" description="Disordered" evidence="5">
    <location>
        <begin position="597"/>
        <end position="622"/>
    </location>
</feature>
<feature type="region of interest" description="Disordered" evidence="5">
    <location>
        <begin position="198"/>
        <end position="258"/>
    </location>
</feature>
<feature type="region of interest" description="Disordered" evidence="5">
    <location>
        <begin position="726"/>
        <end position="764"/>
    </location>
</feature>
<feature type="region of interest" description="Disordered" evidence="5">
    <location>
        <begin position="323"/>
        <end position="387"/>
    </location>
</feature>
<dbReference type="AlphaFoldDB" id="A0AAD6VNA7"/>
<evidence type="ECO:0000259" key="7">
    <source>
        <dbReference type="PROSITE" id="PS50089"/>
    </source>
</evidence>
<dbReference type="Pfam" id="PF13639">
    <property type="entry name" value="zf-RING_2"/>
    <property type="match status" value="1"/>
</dbReference>
<feature type="region of interest" description="Disordered" evidence="5">
    <location>
        <begin position="949"/>
        <end position="981"/>
    </location>
</feature>
<reference evidence="8" key="1">
    <citation type="submission" date="2023-03" db="EMBL/GenBank/DDBJ databases">
        <title>Massive genome expansion in bonnet fungi (Mycena s.s.) driven by repeated elements and novel gene families across ecological guilds.</title>
        <authorList>
            <consortium name="Lawrence Berkeley National Laboratory"/>
            <person name="Harder C.B."/>
            <person name="Miyauchi S."/>
            <person name="Viragh M."/>
            <person name="Kuo A."/>
            <person name="Thoen E."/>
            <person name="Andreopoulos B."/>
            <person name="Lu D."/>
            <person name="Skrede I."/>
            <person name="Drula E."/>
            <person name="Henrissat B."/>
            <person name="Morin E."/>
            <person name="Kohler A."/>
            <person name="Barry K."/>
            <person name="LaButti K."/>
            <person name="Morin E."/>
            <person name="Salamov A."/>
            <person name="Lipzen A."/>
            <person name="Mereny Z."/>
            <person name="Hegedus B."/>
            <person name="Baldrian P."/>
            <person name="Stursova M."/>
            <person name="Weitz H."/>
            <person name="Taylor A."/>
            <person name="Grigoriev I.V."/>
            <person name="Nagy L.G."/>
            <person name="Martin F."/>
            <person name="Kauserud H."/>
        </authorList>
    </citation>
    <scope>NUCLEOTIDE SEQUENCE</scope>
    <source>
        <strain evidence="8">9144</strain>
    </source>
</reference>
<protein>
    <recommendedName>
        <fullName evidence="7">RING-type domain-containing protein</fullName>
    </recommendedName>
</protein>
<feature type="compositionally biased region" description="Polar residues" evidence="5">
    <location>
        <begin position="1022"/>
        <end position="1033"/>
    </location>
</feature>
<proteinExistence type="predicted"/>
<keyword evidence="9" id="KW-1185">Reference proteome</keyword>
<evidence type="ECO:0000256" key="2">
    <source>
        <dbReference type="ARBA" id="ARBA00022771"/>
    </source>
</evidence>
<organism evidence="8 9">
    <name type="scientific">Mycena pura</name>
    <dbReference type="NCBI Taxonomy" id="153505"/>
    <lineage>
        <taxon>Eukaryota</taxon>
        <taxon>Fungi</taxon>
        <taxon>Dikarya</taxon>
        <taxon>Basidiomycota</taxon>
        <taxon>Agaricomycotina</taxon>
        <taxon>Agaricomycetes</taxon>
        <taxon>Agaricomycetidae</taxon>
        <taxon>Agaricales</taxon>
        <taxon>Marasmiineae</taxon>
        <taxon>Mycenaceae</taxon>
        <taxon>Mycena</taxon>
    </lineage>
</organism>
<keyword evidence="6" id="KW-0812">Transmembrane</keyword>
<feature type="transmembrane region" description="Helical" evidence="6">
    <location>
        <begin position="817"/>
        <end position="835"/>
    </location>
</feature>
<feature type="transmembrane region" description="Helical" evidence="6">
    <location>
        <begin position="654"/>
        <end position="675"/>
    </location>
</feature>
<feature type="compositionally biased region" description="Pro residues" evidence="5">
    <location>
        <begin position="610"/>
        <end position="621"/>
    </location>
</feature>
<name>A0AAD6VNA7_9AGAR</name>
<feature type="transmembrane region" description="Helical" evidence="6">
    <location>
        <begin position="841"/>
        <end position="863"/>
    </location>
</feature>
<feature type="region of interest" description="Disordered" evidence="5">
    <location>
        <begin position="531"/>
        <end position="580"/>
    </location>
</feature>
<dbReference type="PANTHER" id="PTHR14155:SF610">
    <property type="entry name" value="OS01G0755700 PROTEIN"/>
    <property type="match status" value="1"/>
</dbReference>
<dbReference type="InterPro" id="IPR013083">
    <property type="entry name" value="Znf_RING/FYVE/PHD"/>
</dbReference>
<keyword evidence="3" id="KW-0862">Zinc</keyword>
<feature type="compositionally biased region" description="Basic and acidic residues" evidence="5">
    <location>
        <begin position="233"/>
        <end position="258"/>
    </location>
</feature>
<evidence type="ECO:0000313" key="9">
    <source>
        <dbReference type="Proteomes" id="UP001219525"/>
    </source>
</evidence>
<feature type="compositionally biased region" description="Basic and acidic residues" evidence="5">
    <location>
        <begin position="1039"/>
        <end position="1051"/>
    </location>
</feature>
<keyword evidence="2 4" id="KW-0863">Zinc-finger</keyword>
<dbReference type="PANTHER" id="PTHR14155">
    <property type="entry name" value="RING FINGER DOMAIN-CONTAINING"/>
    <property type="match status" value="1"/>
</dbReference>
<dbReference type="InterPro" id="IPR001841">
    <property type="entry name" value="Znf_RING"/>
</dbReference>
<dbReference type="Gene3D" id="3.30.40.10">
    <property type="entry name" value="Zinc/RING finger domain, C3HC4 (zinc finger)"/>
    <property type="match status" value="1"/>
</dbReference>
<feature type="compositionally biased region" description="Acidic residues" evidence="5">
    <location>
        <begin position="286"/>
        <end position="297"/>
    </location>
</feature>
<dbReference type="GO" id="GO:0008270">
    <property type="term" value="F:zinc ion binding"/>
    <property type="evidence" value="ECO:0007669"/>
    <property type="project" value="UniProtKB-KW"/>
</dbReference>
<dbReference type="EMBL" id="JARJCW010000013">
    <property type="protein sequence ID" value="KAJ7218062.1"/>
    <property type="molecule type" value="Genomic_DNA"/>
</dbReference>
<feature type="region of interest" description="Disordered" evidence="5">
    <location>
        <begin position="1016"/>
        <end position="1051"/>
    </location>
</feature>
<sequence length="1111" mass="126124">LIAGTIPGVLDPHQPSRLLRRPSSTLSFASFDPRVASADHGWDLRSLSLNEELYRPKRVVIETTCSGESFWRFVPRARLDDAVIDEGKWPRVIDICGQLVECSQDQWDIYKLDVAYDCLVRAPPELTVITRATPKPTEATRPLGKHRLSSVEPCPEMPPTKTVHLEEEEEVADMIIDDDVGPTSYLFDSLRTLDDPDYYTRPIEDEEPRNAVNYSPTKASTAKRTRTVSPGAAKRELEKWRLEREKQKQQRRERERNLLKEQKFRHFLNEVYSEVPNGAGPRNESGDEEIPASELDPEAERMAAIAESRRKLAELEADRPLWEQEAKKREKREKEAQEAQRAKAERRAAEARKAEEERSAKERERQAAQEQQRLREAQERARYEREKRQRNERLSYGRWTTQRALERYKILSDTFESTKFSAEEQLTFEAIPWPVLHPPFSFSVEDIDWAAVESFFNAVKVHMRPQDYASLVQKSHRRFHPDRWRSRGLLKTVVDEAERECLEVGRCSARILQCDIHFLAIVAWQHRPSSSIRSAGDVPSSSTIRSPEPVRLQSSRYSESHVRSPDSNLPRHSAAPPALPRGINSAGLVIERARSTASPIPEQSNVPAALPTPSPPAPAAPPVAAHNVSLHSRTMTFFGYGRGASRARKQLVSMWYNLAWGSVQIVLIITMLSIAAHTESKTMPGRNEWIACDRPLAAWNCIYIFRVAFSSTLTYWGWRRDRDAHPNTQDVENQADNAPRPAPASSTAHNPSHPTGTTPLSNGHPPEVPALPHTVLYSRHVIISLQLSILSSLFTLSWFLTAHILEYTSIRTCRFSSPHIWWLTFGILCIMYLVILEVILLGFIVFVIAPIIFLVWNIFLMCLGRHPMQNPGMIRQVWPIHARLPLIPLFRPDVAKLSPSVVDRIPLVMYIPPPPDAAPGSIPVPQSAYTYPPKLAPPPVQRRHRFKFLRRNKKRENPSSDVSIDATAERKRKHLGEPQSWEDHWEQTGYPFVMLEGNRAACAVCLMDFEEPKRIAGYEPAPSSSQGTPSTPAIQEIPVEPHDSVPNDSTRDAENQLKLEDAGEGAQPLRLLACGHVFHKTCLDPWLTDVSGRCPVCQRPVALPPKPNKKR</sequence>
<dbReference type="PROSITE" id="PS50089">
    <property type="entry name" value="ZF_RING_2"/>
    <property type="match status" value="1"/>
</dbReference>
<evidence type="ECO:0000256" key="1">
    <source>
        <dbReference type="ARBA" id="ARBA00022723"/>
    </source>
</evidence>
<dbReference type="SUPFAM" id="SSF57850">
    <property type="entry name" value="RING/U-box"/>
    <property type="match status" value="1"/>
</dbReference>
<dbReference type="SMART" id="SM00184">
    <property type="entry name" value="RING"/>
    <property type="match status" value="1"/>
</dbReference>
<dbReference type="InterPro" id="IPR053238">
    <property type="entry name" value="RING-H2_zinc_finger"/>
</dbReference>
<accession>A0AAD6VNA7</accession>
<evidence type="ECO:0000256" key="4">
    <source>
        <dbReference type="PROSITE-ProRule" id="PRU00175"/>
    </source>
</evidence>
<feature type="non-terminal residue" evidence="8">
    <location>
        <position position="1111"/>
    </location>
</feature>
<dbReference type="Proteomes" id="UP001219525">
    <property type="component" value="Unassembled WGS sequence"/>
</dbReference>
<keyword evidence="6" id="KW-0472">Membrane</keyword>
<comment type="caution">
    <text evidence="8">The sequence shown here is derived from an EMBL/GenBank/DDBJ whole genome shotgun (WGS) entry which is preliminary data.</text>
</comment>
<feature type="transmembrane region" description="Helical" evidence="6">
    <location>
        <begin position="781"/>
        <end position="805"/>
    </location>
</feature>
<feature type="region of interest" description="Disordered" evidence="5">
    <location>
        <begin position="136"/>
        <end position="160"/>
    </location>
</feature>
<feature type="non-terminal residue" evidence="8">
    <location>
        <position position="1"/>
    </location>
</feature>
<gene>
    <name evidence="8" type="ORF">GGX14DRAFT_599489</name>
</gene>
<keyword evidence="1" id="KW-0479">Metal-binding</keyword>
<keyword evidence="6" id="KW-1133">Transmembrane helix</keyword>
<feature type="region of interest" description="Disordered" evidence="5">
    <location>
        <begin position="272"/>
        <end position="297"/>
    </location>
</feature>
<feature type="transmembrane region" description="Helical" evidence="6">
    <location>
        <begin position="696"/>
        <end position="718"/>
    </location>
</feature>
<evidence type="ECO:0000256" key="6">
    <source>
        <dbReference type="SAM" id="Phobius"/>
    </source>
</evidence>
<dbReference type="CDD" id="cd16448">
    <property type="entry name" value="RING-H2"/>
    <property type="match status" value="1"/>
</dbReference>
<evidence type="ECO:0000256" key="5">
    <source>
        <dbReference type="SAM" id="MobiDB-lite"/>
    </source>
</evidence>
<feature type="compositionally biased region" description="Polar residues" evidence="5">
    <location>
        <begin position="726"/>
        <end position="736"/>
    </location>
</feature>
<feature type="compositionally biased region" description="Polar residues" evidence="5">
    <location>
        <begin position="597"/>
        <end position="606"/>
    </location>
</feature>